<evidence type="ECO:0000313" key="3">
    <source>
        <dbReference type="Proteomes" id="UP001443914"/>
    </source>
</evidence>
<reference evidence="2" key="1">
    <citation type="submission" date="2024-03" db="EMBL/GenBank/DDBJ databases">
        <title>WGS assembly of Saponaria officinalis var. Norfolk2.</title>
        <authorList>
            <person name="Jenkins J."/>
            <person name="Shu S."/>
            <person name="Grimwood J."/>
            <person name="Barry K."/>
            <person name="Goodstein D."/>
            <person name="Schmutz J."/>
            <person name="Leebens-Mack J."/>
            <person name="Osbourn A."/>
        </authorList>
    </citation>
    <scope>NUCLEOTIDE SEQUENCE [LARGE SCALE GENOMIC DNA]</scope>
    <source>
        <strain evidence="2">JIC</strain>
    </source>
</reference>
<proteinExistence type="predicted"/>
<organism evidence="2 3">
    <name type="scientific">Saponaria officinalis</name>
    <name type="common">Common soapwort</name>
    <name type="synonym">Lychnis saponaria</name>
    <dbReference type="NCBI Taxonomy" id="3572"/>
    <lineage>
        <taxon>Eukaryota</taxon>
        <taxon>Viridiplantae</taxon>
        <taxon>Streptophyta</taxon>
        <taxon>Embryophyta</taxon>
        <taxon>Tracheophyta</taxon>
        <taxon>Spermatophyta</taxon>
        <taxon>Magnoliopsida</taxon>
        <taxon>eudicotyledons</taxon>
        <taxon>Gunneridae</taxon>
        <taxon>Pentapetalae</taxon>
        <taxon>Caryophyllales</taxon>
        <taxon>Caryophyllaceae</taxon>
        <taxon>Caryophylleae</taxon>
        <taxon>Saponaria</taxon>
    </lineage>
</organism>
<protein>
    <recommendedName>
        <fullName evidence="1">F-box domain-containing protein</fullName>
    </recommendedName>
</protein>
<evidence type="ECO:0000313" key="2">
    <source>
        <dbReference type="EMBL" id="KAK9666449.1"/>
    </source>
</evidence>
<evidence type="ECO:0000259" key="1">
    <source>
        <dbReference type="PROSITE" id="PS50181"/>
    </source>
</evidence>
<dbReference type="PANTHER" id="PTHR31672">
    <property type="entry name" value="BNACNNG10540D PROTEIN"/>
    <property type="match status" value="1"/>
</dbReference>
<gene>
    <name evidence="2" type="ORF">RND81_14G185500</name>
</gene>
<feature type="domain" description="F-box" evidence="1">
    <location>
        <begin position="1"/>
        <end position="47"/>
    </location>
</feature>
<dbReference type="AlphaFoldDB" id="A0AAW1GRH5"/>
<dbReference type="InterPro" id="IPR013187">
    <property type="entry name" value="F-box-assoc_dom_typ3"/>
</dbReference>
<dbReference type="EMBL" id="JBDFQZ010000014">
    <property type="protein sequence ID" value="KAK9666449.1"/>
    <property type="molecule type" value="Genomic_DNA"/>
</dbReference>
<dbReference type="SUPFAM" id="SSF81383">
    <property type="entry name" value="F-box domain"/>
    <property type="match status" value="1"/>
</dbReference>
<dbReference type="InterPro" id="IPR001810">
    <property type="entry name" value="F-box_dom"/>
</dbReference>
<dbReference type="InterPro" id="IPR017451">
    <property type="entry name" value="F-box-assoc_interact_dom"/>
</dbReference>
<dbReference type="Pfam" id="PF00646">
    <property type="entry name" value="F-box"/>
    <property type="match status" value="1"/>
</dbReference>
<dbReference type="InterPro" id="IPR050796">
    <property type="entry name" value="SCF_F-box_component"/>
</dbReference>
<dbReference type="Gene3D" id="1.20.1280.50">
    <property type="match status" value="1"/>
</dbReference>
<dbReference type="PROSITE" id="PS50181">
    <property type="entry name" value="FBOX"/>
    <property type="match status" value="1"/>
</dbReference>
<dbReference type="SMART" id="SM00256">
    <property type="entry name" value="FBOX"/>
    <property type="match status" value="1"/>
</dbReference>
<name>A0AAW1GRH5_SAPOF</name>
<dbReference type="Pfam" id="PF08268">
    <property type="entry name" value="FBA_3"/>
    <property type="match status" value="1"/>
</dbReference>
<sequence>MASKPTFPDEIMVEILLKLPIKSILRCNTLSKHYYSLIHSQFFIRRHLSLVRLNNNFSDRFIVSPMVDSLRLFNRTSGCSIESVGSSSLVDDVSNRKLVIAGPVDGLYCVIDHVNVFQRRAISLWNPATLEEFILPPLPLTNDAFDDGVEGLSLEDFLDDFVARDECLAFGFGYDSNTNNYKVVIIYRSISDFLSSNMFMYIFNLSEKTWRDHDECVGVNFWDIKSFDGVFFCEACHWICSFHSFDHNAAYQIFAFDMSTESSIAISFPDVEDGYVWFNTSITTLNGCLALVDGLGGEDVEMRFSFFLVWVMADYGVTESWSMRYRVSLPDGIVGRFLGIAGDRFYVSEGEGWLVSYDVDSKDVERYRILDDSIYSLLPYEESLVRIVSL</sequence>
<keyword evidence="3" id="KW-1185">Reference proteome</keyword>
<dbReference type="NCBIfam" id="TIGR01640">
    <property type="entry name" value="F_box_assoc_1"/>
    <property type="match status" value="1"/>
</dbReference>
<dbReference type="InterPro" id="IPR036047">
    <property type="entry name" value="F-box-like_dom_sf"/>
</dbReference>
<accession>A0AAW1GRH5</accession>
<dbReference type="Proteomes" id="UP001443914">
    <property type="component" value="Unassembled WGS sequence"/>
</dbReference>
<comment type="caution">
    <text evidence="2">The sequence shown here is derived from an EMBL/GenBank/DDBJ whole genome shotgun (WGS) entry which is preliminary data.</text>
</comment>
<dbReference type="PANTHER" id="PTHR31672:SF13">
    <property type="entry name" value="F-BOX PROTEIN CPR30-LIKE"/>
    <property type="match status" value="1"/>
</dbReference>